<feature type="transmembrane region" description="Helical" evidence="2">
    <location>
        <begin position="73"/>
        <end position="94"/>
    </location>
</feature>
<keyword evidence="4" id="KW-1185">Reference proteome</keyword>
<organism evidence="3 4">
    <name type="scientific">Naumannella halotolerans</name>
    <dbReference type="NCBI Taxonomy" id="993414"/>
    <lineage>
        <taxon>Bacteria</taxon>
        <taxon>Bacillati</taxon>
        <taxon>Actinomycetota</taxon>
        <taxon>Actinomycetes</taxon>
        <taxon>Propionibacteriales</taxon>
        <taxon>Propionibacteriaceae</taxon>
        <taxon>Naumannella</taxon>
    </lineage>
</organism>
<keyword evidence="2" id="KW-0812">Transmembrane</keyword>
<dbReference type="AlphaFoldDB" id="A0A4R7J893"/>
<keyword evidence="2" id="KW-0472">Membrane</keyword>
<feature type="compositionally biased region" description="Polar residues" evidence="1">
    <location>
        <begin position="15"/>
        <end position="24"/>
    </location>
</feature>
<feature type="region of interest" description="Disordered" evidence="1">
    <location>
        <begin position="1"/>
        <end position="26"/>
    </location>
</feature>
<proteinExistence type="predicted"/>
<keyword evidence="2" id="KW-1133">Transmembrane helix</keyword>
<sequence length="244" mass="26073">MSSHTEQIDDRRQTGKTVAGQSRGSGAAAWDAVKPWQGKAEPMDRFLLLAPLVAVGLMLLTKPLQPFWLASEPLLLAAVTGSNLSVGAAAAFAAVNGTSLLPVIAVGVFGSLKFHWLFWLAGRRWGDRLVALLVPTESGQRKAAGLRGRTRLTAVGVLIGEWPGVPTVLVHVIAGWQQMSFLRWCALAVIGAAAWVGLVAGLGYGIGQPAVDLVLMIDRYATWVSLGILVLMLFTASRQARRTR</sequence>
<feature type="transmembrane region" description="Helical" evidence="2">
    <location>
        <begin position="220"/>
        <end position="237"/>
    </location>
</feature>
<dbReference type="EMBL" id="SOAW01000001">
    <property type="protein sequence ID" value="TDT32579.1"/>
    <property type="molecule type" value="Genomic_DNA"/>
</dbReference>
<dbReference type="OrthoDB" id="3727474at2"/>
<feature type="transmembrane region" description="Helical" evidence="2">
    <location>
        <begin position="181"/>
        <end position="200"/>
    </location>
</feature>
<dbReference type="Proteomes" id="UP000295371">
    <property type="component" value="Unassembled WGS sequence"/>
</dbReference>
<feature type="compositionally biased region" description="Basic and acidic residues" evidence="1">
    <location>
        <begin position="1"/>
        <end position="13"/>
    </location>
</feature>
<protein>
    <submittedName>
        <fullName evidence="3">Membrane protein DedA with SNARE-associated domain</fullName>
    </submittedName>
</protein>
<feature type="transmembrane region" description="Helical" evidence="2">
    <location>
        <begin position="45"/>
        <end position="61"/>
    </location>
</feature>
<dbReference type="RefSeq" id="WP_133753202.1">
    <property type="nucleotide sequence ID" value="NZ_CP171129.1"/>
</dbReference>
<feature type="transmembrane region" description="Helical" evidence="2">
    <location>
        <begin position="100"/>
        <end position="121"/>
    </location>
</feature>
<name>A0A4R7J893_9ACTN</name>
<evidence type="ECO:0000313" key="4">
    <source>
        <dbReference type="Proteomes" id="UP000295371"/>
    </source>
</evidence>
<comment type="caution">
    <text evidence="3">The sequence shown here is derived from an EMBL/GenBank/DDBJ whole genome shotgun (WGS) entry which is preliminary data.</text>
</comment>
<evidence type="ECO:0000256" key="1">
    <source>
        <dbReference type="SAM" id="MobiDB-lite"/>
    </source>
</evidence>
<accession>A0A4R7J893</accession>
<gene>
    <name evidence="3" type="ORF">CLV29_0159</name>
</gene>
<evidence type="ECO:0000256" key="2">
    <source>
        <dbReference type="SAM" id="Phobius"/>
    </source>
</evidence>
<evidence type="ECO:0000313" key="3">
    <source>
        <dbReference type="EMBL" id="TDT32579.1"/>
    </source>
</evidence>
<reference evidence="3 4" key="1">
    <citation type="submission" date="2019-03" db="EMBL/GenBank/DDBJ databases">
        <title>Genomic Encyclopedia of Archaeal and Bacterial Type Strains, Phase II (KMG-II): from individual species to whole genera.</title>
        <authorList>
            <person name="Goeker M."/>
        </authorList>
    </citation>
    <scope>NUCLEOTIDE SEQUENCE [LARGE SCALE GENOMIC DNA]</scope>
    <source>
        <strain evidence="3 4">DSM 24323</strain>
    </source>
</reference>